<dbReference type="HOGENOM" id="CLU_2029223_0_0_1"/>
<protein>
    <submittedName>
        <fullName evidence="1 2">Uncharacterized protein</fullName>
    </submittedName>
</protein>
<evidence type="ECO:0000313" key="3">
    <source>
        <dbReference type="Proteomes" id="UP000001555"/>
    </source>
</evidence>
<reference evidence="2" key="2">
    <citation type="submission" date="2020-05" db="UniProtKB">
        <authorList>
            <consortium name="EnsemblMetazoa"/>
        </authorList>
    </citation>
    <scope>IDENTIFICATION</scope>
    <source>
        <strain evidence="2">wikel</strain>
    </source>
</reference>
<evidence type="ECO:0000313" key="1">
    <source>
        <dbReference type="EMBL" id="EEC00706.1"/>
    </source>
</evidence>
<keyword evidence="3" id="KW-1185">Reference proteome</keyword>
<dbReference type="EMBL" id="DS620898">
    <property type="protein sequence ID" value="EEC00706.1"/>
    <property type="molecule type" value="Genomic_DNA"/>
</dbReference>
<evidence type="ECO:0000313" key="2">
    <source>
        <dbReference type="EnsemblMetazoa" id="ISCW000956-PA"/>
    </source>
</evidence>
<gene>
    <name evidence="1" type="ORF">IscW_ISCW000956</name>
</gene>
<dbReference type="OrthoDB" id="10015593at2759"/>
<dbReference type="EnsemblMetazoa" id="ISCW000956-RA">
    <property type="protein sequence ID" value="ISCW000956-PA"/>
    <property type="gene ID" value="ISCW000956"/>
</dbReference>
<dbReference type="InParanoid" id="B7P284"/>
<dbReference type="PaxDb" id="6945-B7P284"/>
<dbReference type="Proteomes" id="UP000001555">
    <property type="component" value="Unassembled WGS sequence"/>
</dbReference>
<dbReference type="EMBL" id="ABJB010887066">
    <property type="status" value="NOT_ANNOTATED_CDS"/>
    <property type="molecule type" value="Genomic_DNA"/>
</dbReference>
<dbReference type="VEuPathDB" id="VectorBase:ISCP_006644"/>
<dbReference type="VEuPathDB" id="VectorBase:ISCW000956"/>
<proteinExistence type="predicted"/>
<accession>B7P284</accession>
<reference evidence="1 3" key="1">
    <citation type="submission" date="2008-03" db="EMBL/GenBank/DDBJ databases">
        <title>Annotation of Ixodes scapularis.</title>
        <authorList>
            <consortium name="Ixodes scapularis Genome Project Consortium"/>
            <person name="Caler E."/>
            <person name="Hannick L.I."/>
            <person name="Bidwell S."/>
            <person name="Joardar V."/>
            <person name="Thiagarajan M."/>
            <person name="Amedeo P."/>
            <person name="Galinsky K.J."/>
            <person name="Schobel S."/>
            <person name="Inman J."/>
            <person name="Hostetler J."/>
            <person name="Miller J."/>
            <person name="Hammond M."/>
            <person name="Megy K."/>
            <person name="Lawson D."/>
            <person name="Kodira C."/>
            <person name="Sutton G."/>
            <person name="Meyer J."/>
            <person name="Hill C.A."/>
            <person name="Birren B."/>
            <person name="Nene V."/>
            <person name="Collins F."/>
            <person name="Alarcon-Chaidez F."/>
            <person name="Wikel S."/>
            <person name="Strausberg R."/>
        </authorList>
    </citation>
    <scope>NUCLEOTIDE SEQUENCE [LARGE SCALE GENOMIC DNA]</scope>
    <source>
        <strain evidence="3">Wikel</strain>
        <strain evidence="1">Wikel colony</strain>
    </source>
</reference>
<dbReference type="VEuPathDB" id="VectorBase:ISCI000956"/>
<dbReference type="AlphaFoldDB" id="B7P284"/>
<name>B7P284_IXOSC</name>
<organism>
    <name type="scientific">Ixodes scapularis</name>
    <name type="common">Black-legged tick</name>
    <name type="synonym">Deer tick</name>
    <dbReference type="NCBI Taxonomy" id="6945"/>
    <lineage>
        <taxon>Eukaryota</taxon>
        <taxon>Metazoa</taxon>
        <taxon>Ecdysozoa</taxon>
        <taxon>Arthropoda</taxon>
        <taxon>Chelicerata</taxon>
        <taxon>Arachnida</taxon>
        <taxon>Acari</taxon>
        <taxon>Parasitiformes</taxon>
        <taxon>Ixodida</taxon>
        <taxon>Ixodoidea</taxon>
        <taxon>Ixodidae</taxon>
        <taxon>Ixodinae</taxon>
        <taxon>Ixodes</taxon>
    </lineage>
</organism>
<sequence length="122" mass="13383">MEDMESLSLVPACTTDSRELISLSDCRLIVTLTAADPDPGCTQESDPKTQLIIITDSFSFETTENSEVNDIYACSLCQCFALSEDEMLNHVGDCHDRTVAKGSEETFSTYYRLQQLAPAGEG</sequence>
<dbReference type="EMBL" id="ABJB010096729">
    <property type="status" value="NOT_ANNOTATED_CDS"/>
    <property type="molecule type" value="Genomic_DNA"/>
</dbReference>